<keyword evidence="3" id="KW-0677">Repeat</keyword>
<evidence type="ECO:0000256" key="7">
    <source>
        <dbReference type="PROSITE-ProRule" id="PRU00042"/>
    </source>
</evidence>
<gene>
    <name evidence="10" type="ORF">SCHPADRAFT_887443</name>
</gene>
<feature type="compositionally biased region" description="Polar residues" evidence="8">
    <location>
        <begin position="1"/>
        <end position="21"/>
    </location>
</feature>
<dbReference type="GO" id="GO:0008270">
    <property type="term" value="F:zinc ion binding"/>
    <property type="evidence" value="ECO:0007669"/>
    <property type="project" value="UniProtKB-KW"/>
</dbReference>
<dbReference type="STRING" id="27342.A0A0H2RYZ2"/>
<feature type="domain" description="C2H2-type" evidence="9">
    <location>
        <begin position="120"/>
        <end position="150"/>
    </location>
</feature>
<keyword evidence="4 7" id="KW-0863">Zinc-finger</keyword>
<keyword evidence="2" id="KW-0479">Metal-binding</keyword>
<dbReference type="PANTHER" id="PTHR45718:SF4">
    <property type="entry name" value="TRANSCRIPTIONAL ACTIVATOR CUBITUS INTERRUPTUS"/>
    <property type="match status" value="1"/>
</dbReference>
<evidence type="ECO:0000256" key="4">
    <source>
        <dbReference type="ARBA" id="ARBA00022771"/>
    </source>
</evidence>
<feature type="compositionally biased region" description="Low complexity" evidence="8">
    <location>
        <begin position="348"/>
        <end position="362"/>
    </location>
</feature>
<protein>
    <recommendedName>
        <fullName evidence="9">C2H2-type domain-containing protein</fullName>
    </recommendedName>
</protein>
<keyword evidence="11" id="KW-1185">Reference proteome</keyword>
<evidence type="ECO:0000256" key="3">
    <source>
        <dbReference type="ARBA" id="ARBA00022737"/>
    </source>
</evidence>
<feature type="compositionally biased region" description="Polar residues" evidence="8">
    <location>
        <begin position="29"/>
        <end position="44"/>
    </location>
</feature>
<dbReference type="FunFam" id="3.30.160.60:FF:000201">
    <property type="entry name" value="C2H2 finger domain protein (Gli3)"/>
    <property type="match status" value="1"/>
</dbReference>
<evidence type="ECO:0000256" key="2">
    <source>
        <dbReference type="ARBA" id="ARBA00022723"/>
    </source>
</evidence>
<dbReference type="InterPro" id="IPR056436">
    <property type="entry name" value="Znf-C2H2_ZIC1-5/GLI1-3-like"/>
</dbReference>
<accession>A0A0H2RYZ2</accession>
<dbReference type="EMBL" id="KQ085911">
    <property type="protein sequence ID" value="KLO16847.1"/>
    <property type="molecule type" value="Genomic_DNA"/>
</dbReference>
<keyword evidence="6" id="KW-0539">Nucleus</keyword>
<sequence>MRSPSPNFSGASPTEQANWDSSYEREHNNASSSRFISPGNSEQGAPNDAAEESVTCQWEGCGLPFLQLQALIDHIHGQHIGVNKSTYTCEWASCPRRSMSQASRSALITHIRAHTGEKPYVCPLPECDKSFTRSDAMQKHMRLQHNIEQAPPVRGGNRKRKRGNEEAEPEQAQSQPGGVSFKVEGYSGASPLGDPSSSMLENDETLTPSGESNLHPGSADYFAGGGASTSNKKRRSASPESDIEDPNDNGLPQYLQQQADPSTGKILGRSPEMCRYLVIKAKHRFALEQHTDLLEELRVVRSEERRIKEEKEGVLDLVLRSCLGPAAEFLIQDPVPPHPPAQDLYPLSVDPSAVSSSSIPRY</sequence>
<evidence type="ECO:0000256" key="5">
    <source>
        <dbReference type="ARBA" id="ARBA00022833"/>
    </source>
</evidence>
<dbReference type="InterPro" id="IPR036236">
    <property type="entry name" value="Znf_C2H2_sf"/>
</dbReference>
<evidence type="ECO:0000313" key="10">
    <source>
        <dbReference type="EMBL" id="KLO16847.1"/>
    </source>
</evidence>
<dbReference type="OrthoDB" id="3437960at2759"/>
<organism evidence="10 11">
    <name type="scientific">Schizopora paradoxa</name>
    <dbReference type="NCBI Taxonomy" id="27342"/>
    <lineage>
        <taxon>Eukaryota</taxon>
        <taxon>Fungi</taxon>
        <taxon>Dikarya</taxon>
        <taxon>Basidiomycota</taxon>
        <taxon>Agaricomycotina</taxon>
        <taxon>Agaricomycetes</taxon>
        <taxon>Hymenochaetales</taxon>
        <taxon>Schizoporaceae</taxon>
        <taxon>Schizopora</taxon>
    </lineage>
</organism>
<evidence type="ECO:0000256" key="8">
    <source>
        <dbReference type="SAM" id="MobiDB-lite"/>
    </source>
</evidence>
<feature type="compositionally biased region" description="Polar residues" evidence="8">
    <location>
        <begin position="195"/>
        <end position="212"/>
    </location>
</feature>
<dbReference type="Gene3D" id="3.30.160.60">
    <property type="entry name" value="Classic Zinc Finger"/>
    <property type="match status" value="3"/>
</dbReference>
<evidence type="ECO:0000256" key="6">
    <source>
        <dbReference type="ARBA" id="ARBA00023242"/>
    </source>
</evidence>
<dbReference type="GO" id="GO:0000978">
    <property type="term" value="F:RNA polymerase II cis-regulatory region sequence-specific DNA binding"/>
    <property type="evidence" value="ECO:0007669"/>
    <property type="project" value="TreeGrafter"/>
</dbReference>
<dbReference type="SMART" id="SM00355">
    <property type="entry name" value="ZnF_C2H2"/>
    <property type="match status" value="3"/>
</dbReference>
<dbReference type="GO" id="GO:0000981">
    <property type="term" value="F:DNA-binding transcription factor activity, RNA polymerase II-specific"/>
    <property type="evidence" value="ECO:0007669"/>
    <property type="project" value="TreeGrafter"/>
</dbReference>
<dbReference type="InParanoid" id="A0A0H2RYZ2"/>
<feature type="region of interest" description="Disordered" evidence="8">
    <location>
        <begin position="1"/>
        <end position="51"/>
    </location>
</feature>
<feature type="domain" description="C2H2-type" evidence="9">
    <location>
        <begin position="87"/>
        <end position="119"/>
    </location>
</feature>
<feature type="region of interest" description="Disordered" evidence="8">
    <location>
        <begin position="333"/>
        <end position="362"/>
    </location>
</feature>
<dbReference type="GO" id="GO:0005634">
    <property type="term" value="C:nucleus"/>
    <property type="evidence" value="ECO:0007669"/>
    <property type="project" value="UniProtKB-SubCell"/>
</dbReference>
<reference evidence="10 11" key="1">
    <citation type="submission" date="2015-04" db="EMBL/GenBank/DDBJ databases">
        <title>Complete genome sequence of Schizopora paradoxa KUC8140, a cosmopolitan wood degrader in East Asia.</title>
        <authorList>
            <consortium name="DOE Joint Genome Institute"/>
            <person name="Min B."/>
            <person name="Park H."/>
            <person name="Jang Y."/>
            <person name="Kim J.-J."/>
            <person name="Kim K.H."/>
            <person name="Pangilinan J."/>
            <person name="Lipzen A."/>
            <person name="Riley R."/>
            <person name="Grigoriev I.V."/>
            <person name="Spatafora J.W."/>
            <person name="Choi I.-G."/>
        </authorList>
    </citation>
    <scope>NUCLEOTIDE SEQUENCE [LARGE SCALE GENOMIC DNA]</scope>
    <source>
        <strain evidence="10 11">KUC8140</strain>
    </source>
</reference>
<evidence type="ECO:0000256" key="1">
    <source>
        <dbReference type="ARBA" id="ARBA00004123"/>
    </source>
</evidence>
<dbReference type="Pfam" id="PF00096">
    <property type="entry name" value="zf-C2H2"/>
    <property type="match status" value="1"/>
</dbReference>
<dbReference type="PROSITE" id="PS50157">
    <property type="entry name" value="ZINC_FINGER_C2H2_2"/>
    <property type="match status" value="2"/>
</dbReference>
<dbReference type="InterPro" id="IPR013087">
    <property type="entry name" value="Znf_C2H2_type"/>
</dbReference>
<dbReference type="PANTHER" id="PTHR45718">
    <property type="entry name" value="TRANSCRIPTIONAL ACTIVATOR CUBITUS INTERRUPTUS"/>
    <property type="match status" value="1"/>
</dbReference>
<proteinExistence type="predicted"/>
<dbReference type="InterPro" id="IPR043359">
    <property type="entry name" value="GLI-like"/>
</dbReference>
<comment type="subcellular location">
    <subcellularLocation>
        <location evidence="1">Nucleus</location>
    </subcellularLocation>
</comment>
<dbReference type="Pfam" id="PF23561">
    <property type="entry name" value="zf-C2H2_15"/>
    <property type="match status" value="1"/>
</dbReference>
<dbReference type="PROSITE" id="PS00028">
    <property type="entry name" value="ZINC_FINGER_C2H2_1"/>
    <property type="match status" value="2"/>
</dbReference>
<name>A0A0H2RYZ2_9AGAM</name>
<feature type="region of interest" description="Disordered" evidence="8">
    <location>
        <begin position="143"/>
        <end position="267"/>
    </location>
</feature>
<dbReference type="AlphaFoldDB" id="A0A0H2RYZ2"/>
<dbReference type="Proteomes" id="UP000053477">
    <property type="component" value="Unassembled WGS sequence"/>
</dbReference>
<evidence type="ECO:0000259" key="9">
    <source>
        <dbReference type="PROSITE" id="PS50157"/>
    </source>
</evidence>
<dbReference type="SUPFAM" id="SSF57667">
    <property type="entry name" value="beta-beta-alpha zinc fingers"/>
    <property type="match status" value="2"/>
</dbReference>
<evidence type="ECO:0000313" key="11">
    <source>
        <dbReference type="Proteomes" id="UP000053477"/>
    </source>
</evidence>
<keyword evidence="5" id="KW-0862">Zinc</keyword>